<dbReference type="Proteomes" id="UP000000263">
    <property type="component" value="Chromosome"/>
</dbReference>
<dbReference type="FunFam" id="1.10.287.130:FF:000145">
    <property type="entry name" value="Sensory transduction histidine kinase"/>
    <property type="match status" value="1"/>
</dbReference>
<keyword evidence="6" id="KW-0902">Two-component regulatory system</keyword>
<evidence type="ECO:0000256" key="2">
    <source>
        <dbReference type="ARBA" id="ARBA00012438"/>
    </source>
</evidence>
<name>A7NQ03_ROSCS</name>
<keyword evidence="5 11" id="KW-0418">Kinase</keyword>
<evidence type="ECO:0000256" key="8">
    <source>
        <dbReference type="SAM" id="Coils"/>
    </source>
</evidence>
<evidence type="ECO:0000259" key="9">
    <source>
        <dbReference type="PROSITE" id="PS50109"/>
    </source>
</evidence>
<feature type="modified residue" description="4-aspartylphosphate" evidence="7">
    <location>
        <position position="479"/>
    </location>
</feature>
<dbReference type="Gene3D" id="3.30.450.20">
    <property type="entry name" value="PAS domain"/>
    <property type="match status" value="1"/>
</dbReference>
<dbReference type="Gene3D" id="3.40.50.2300">
    <property type="match status" value="1"/>
</dbReference>
<proteinExistence type="predicted"/>
<evidence type="ECO:0000256" key="5">
    <source>
        <dbReference type="ARBA" id="ARBA00022777"/>
    </source>
</evidence>
<dbReference type="SMART" id="SM00387">
    <property type="entry name" value="HATPase_c"/>
    <property type="match status" value="1"/>
</dbReference>
<dbReference type="eggNOG" id="COG0745">
    <property type="taxonomic scope" value="Bacteria"/>
</dbReference>
<dbReference type="eggNOG" id="COG2205">
    <property type="taxonomic scope" value="Bacteria"/>
</dbReference>
<sequence>MEDMSPLVDSACLIDMLSREHRCAYLVVDRSFRTRSIGGYLHLFADQQPHIGDSLFDAFPELIGNEAILNAILAGNVSRLHLPHVNRDGAHGEVRYLDLLTLPHINAHGQIDGLVQTITDITDQSVIQQAHIQQRNELSLLKDRLSRQNVELARTNAELRRANRLKDEFLAGISHEVRTPLSAILGLAELLRAKIVGPLNDEQVEMLSRIEASGRHLLAVINDLLDLAKIEAGRFELEPRLVAAHQVCRSSLLMVKELALRKHQRVHINLDPKVEVLHADERRLRQALINLLSNAVKFTPPGGDVGLDLEGDPEQEIVRITVWDTGIGIAAEDIPRLFQPFSQIQNKYQHDQAGSGLGLVMVARLAELHGGGVSLVSEPGKGSRFTMTLPWTREYQQGAQMLTASDVDTAFPARTIPEADDLPLTGDHQHILLVDDDTTGSAIVGNYLQQCGYRVTHAVSGDEALALVRHELPDLAIIDLRLRGLDGLEVVRWLRQNIATGNLPIIVLTALAMPGDRERSLEAGANAYLSKPVRLRHLVKEIASLIKG</sequence>
<evidence type="ECO:0000256" key="4">
    <source>
        <dbReference type="ARBA" id="ARBA00022679"/>
    </source>
</evidence>
<dbReference type="AlphaFoldDB" id="A7NQ03"/>
<dbReference type="Pfam" id="PF02518">
    <property type="entry name" value="HATPase_c"/>
    <property type="match status" value="1"/>
</dbReference>
<evidence type="ECO:0000256" key="7">
    <source>
        <dbReference type="PROSITE-ProRule" id="PRU00169"/>
    </source>
</evidence>
<dbReference type="EC" id="2.7.13.3" evidence="2"/>
<dbReference type="InterPro" id="IPR001789">
    <property type="entry name" value="Sig_transdc_resp-reg_receiver"/>
</dbReference>
<evidence type="ECO:0000313" key="11">
    <source>
        <dbReference type="EMBL" id="ABU59649.1"/>
    </source>
</evidence>
<dbReference type="SMART" id="SM00448">
    <property type="entry name" value="REC"/>
    <property type="match status" value="1"/>
</dbReference>
<feature type="domain" description="Histidine kinase" evidence="9">
    <location>
        <begin position="172"/>
        <end position="393"/>
    </location>
</feature>
<dbReference type="InterPro" id="IPR036890">
    <property type="entry name" value="HATPase_C_sf"/>
</dbReference>
<keyword evidence="12" id="KW-1185">Reference proteome</keyword>
<evidence type="ECO:0000259" key="10">
    <source>
        <dbReference type="PROSITE" id="PS50110"/>
    </source>
</evidence>
<dbReference type="PROSITE" id="PS50109">
    <property type="entry name" value="HIS_KIN"/>
    <property type="match status" value="1"/>
</dbReference>
<feature type="coiled-coil region" evidence="8">
    <location>
        <begin position="138"/>
        <end position="165"/>
    </location>
</feature>
<dbReference type="InterPro" id="IPR004358">
    <property type="entry name" value="Sig_transdc_His_kin-like_C"/>
</dbReference>
<reference evidence="11 12" key="1">
    <citation type="submission" date="2007-08" db="EMBL/GenBank/DDBJ databases">
        <title>Complete sequence of Roseiflexus castenholzii DSM 13941.</title>
        <authorList>
            <consortium name="US DOE Joint Genome Institute"/>
            <person name="Copeland A."/>
            <person name="Lucas S."/>
            <person name="Lapidus A."/>
            <person name="Barry K."/>
            <person name="Glavina del Rio T."/>
            <person name="Dalin E."/>
            <person name="Tice H."/>
            <person name="Pitluck S."/>
            <person name="Thompson L.S."/>
            <person name="Brettin T."/>
            <person name="Bruce D."/>
            <person name="Detter J.C."/>
            <person name="Han C."/>
            <person name="Tapia R."/>
            <person name="Schmutz J."/>
            <person name="Larimer F."/>
            <person name="Land M."/>
            <person name="Hauser L."/>
            <person name="Kyrpides N."/>
            <person name="Mikhailova N."/>
            <person name="Bryant D.A."/>
            <person name="Hanada S."/>
            <person name="Tsukatani Y."/>
            <person name="Richardson P."/>
        </authorList>
    </citation>
    <scope>NUCLEOTIDE SEQUENCE [LARGE SCALE GENOMIC DNA]</scope>
    <source>
        <strain evidence="12">DSM 13941 / HLO8</strain>
    </source>
</reference>
<dbReference type="PRINTS" id="PR00344">
    <property type="entry name" value="BCTRLSENSOR"/>
</dbReference>
<dbReference type="SUPFAM" id="SSF47384">
    <property type="entry name" value="Homodimeric domain of signal transducing histidine kinase"/>
    <property type="match status" value="1"/>
</dbReference>
<accession>A7NQ03</accession>
<protein>
    <recommendedName>
        <fullName evidence="2">histidine kinase</fullName>
        <ecNumber evidence="2">2.7.13.3</ecNumber>
    </recommendedName>
</protein>
<dbReference type="InterPro" id="IPR003661">
    <property type="entry name" value="HisK_dim/P_dom"/>
</dbReference>
<dbReference type="InterPro" id="IPR005467">
    <property type="entry name" value="His_kinase_dom"/>
</dbReference>
<evidence type="ECO:0000313" key="12">
    <source>
        <dbReference type="Proteomes" id="UP000000263"/>
    </source>
</evidence>
<dbReference type="Gene3D" id="3.30.565.10">
    <property type="entry name" value="Histidine kinase-like ATPase, C-terminal domain"/>
    <property type="match status" value="1"/>
</dbReference>
<evidence type="ECO:0000256" key="6">
    <source>
        <dbReference type="ARBA" id="ARBA00023012"/>
    </source>
</evidence>
<dbReference type="SUPFAM" id="SSF52172">
    <property type="entry name" value="CheY-like"/>
    <property type="match status" value="1"/>
</dbReference>
<dbReference type="InterPro" id="IPR011006">
    <property type="entry name" value="CheY-like_superfamily"/>
</dbReference>
<dbReference type="HOGENOM" id="CLU_000445_114_15_0"/>
<dbReference type="CDD" id="cd16922">
    <property type="entry name" value="HATPase_EvgS-ArcB-TorS-like"/>
    <property type="match status" value="1"/>
</dbReference>
<dbReference type="SUPFAM" id="SSF55874">
    <property type="entry name" value="ATPase domain of HSP90 chaperone/DNA topoisomerase II/histidine kinase"/>
    <property type="match status" value="1"/>
</dbReference>
<comment type="catalytic activity">
    <reaction evidence="1">
        <text>ATP + protein L-histidine = ADP + protein N-phospho-L-histidine.</text>
        <dbReference type="EC" id="2.7.13.3"/>
    </reaction>
</comment>
<dbReference type="PROSITE" id="PS50110">
    <property type="entry name" value="RESPONSE_REGULATORY"/>
    <property type="match status" value="1"/>
</dbReference>
<keyword evidence="8" id="KW-0175">Coiled coil</keyword>
<dbReference type="SMART" id="SM00388">
    <property type="entry name" value="HisKA"/>
    <property type="match status" value="1"/>
</dbReference>
<dbReference type="GO" id="GO:0009927">
    <property type="term" value="F:histidine phosphotransfer kinase activity"/>
    <property type="evidence" value="ECO:0007669"/>
    <property type="project" value="TreeGrafter"/>
</dbReference>
<dbReference type="STRING" id="383372.Rcas_3600"/>
<evidence type="ECO:0000256" key="1">
    <source>
        <dbReference type="ARBA" id="ARBA00000085"/>
    </source>
</evidence>
<keyword evidence="3 7" id="KW-0597">Phosphoprotein</keyword>
<dbReference type="KEGG" id="rca:Rcas_3600"/>
<dbReference type="PANTHER" id="PTHR43047:SF63">
    <property type="entry name" value="HISTIDINE KINASE"/>
    <property type="match status" value="1"/>
</dbReference>
<dbReference type="InterPro" id="IPR003594">
    <property type="entry name" value="HATPase_dom"/>
</dbReference>
<dbReference type="CDD" id="cd00082">
    <property type="entry name" value="HisKA"/>
    <property type="match status" value="1"/>
</dbReference>
<dbReference type="PANTHER" id="PTHR43047">
    <property type="entry name" value="TWO-COMPONENT HISTIDINE PROTEIN KINASE"/>
    <property type="match status" value="1"/>
</dbReference>
<evidence type="ECO:0000256" key="3">
    <source>
        <dbReference type="ARBA" id="ARBA00022553"/>
    </source>
</evidence>
<keyword evidence="4 11" id="KW-0808">Transferase</keyword>
<dbReference type="Pfam" id="PF00072">
    <property type="entry name" value="Response_reg"/>
    <property type="match status" value="1"/>
</dbReference>
<dbReference type="GO" id="GO:0000155">
    <property type="term" value="F:phosphorelay sensor kinase activity"/>
    <property type="evidence" value="ECO:0007669"/>
    <property type="project" value="InterPro"/>
</dbReference>
<dbReference type="GO" id="GO:0005886">
    <property type="term" value="C:plasma membrane"/>
    <property type="evidence" value="ECO:0007669"/>
    <property type="project" value="TreeGrafter"/>
</dbReference>
<feature type="domain" description="Response regulatory" evidence="10">
    <location>
        <begin position="430"/>
        <end position="546"/>
    </location>
</feature>
<dbReference type="Pfam" id="PF00512">
    <property type="entry name" value="HisKA"/>
    <property type="match status" value="1"/>
</dbReference>
<dbReference type="Gene3D" id="1.10.287.130">
    <property type="match status" value="1"/>
</dbReference>
<dbReference type="FunFam" id="3.30.565.10:FF:000006">
    <property type="entry name" value="Sensor histidine kinase WalK"/>
    <property type="match status" value="1"/>
</dbReference>
<dbReference type="InterPro" id="IPR036097">
    <property type="entry name" value="HisK_dim/P_sf"/>
</dbReference>
<organism evidence="11 12">
    <name type="scientific">Roseiflexus castenholzii (strain DSM 13941 / HLO8)</name>
    <dbReference type="NCBI Taxonomy" id="383372"/>
    <lineage>
        <taxon>Bacteria</taxon>
        <taxon>Bacillati</taxon>
        <taxon>Chloroflexota</taxon>
        <taxon>Chloroflexia</taxon>
        <taxon>Chloroflexales</taxon>
        <taxon>Roseiflexineae</taxon>
        <taxon>Roseiflexaceae</taxon>
        <taxon>Roseiflexus</taxon>
    </lineage>
</organism>
<dbReference type="EMBL" id="CP000804">
    <property type="protein sequence ID" value="ABU59649.1"/>
    <property type="molecule type" value="Genomic_DNA"/>
</dbReference>
<gene>
    <name evidence="11" type="ordered locus">Rcas_3600</name>
</gene>